<dbReference type="OrthoDB" id="1863935at2759"/>
<feature type="domain" description="KIB1-4 beta-propeller" evidence="2">
    <location>
        <begin position="77"/>
        <end position="280"/>
    </location>
</feature>
<name>A0A565BE88_9BRAS</name>
<dbReference type="Pfam" id="PF00646">
    <property type="entry name" value="F-box"/>
    <property type="match status" value="1"/>
</dbReference>
<dbReference type="AlphaFoldDB" id="A0A565BE88"/>
<dbReference type="InterPro" id="IPR036047">
    <property type="entry name" value="F-box-like_dom_sf"/>
</dbReference>
<dbReference type="InterPro" id="IPR001810">
    <property type="entry name" value="F-box_dom"/>
</dbReference>
<feature type="domain" description="F-box" evidence="1">
    <location>
        <begin position="12"/>
        <end position="47"/>
    </location>
</feature>
<reference evidence="3" key="1">
    <citation type="submission" date="2019-07" db="EMBL/GenBank/DDBJ databases">
        <authorList>
            <person name="Dittberner H."/>
        </authorList>
    </citation>
    <scope>NUCLEOTIDE SEQUENCE [LARGE SCALE GENOMIC DNA]</scope>
</reference>
<dbReference type="Pfam" id="PF03478">
    <property type="entry name" value="Beta-prop_KIB1-4"/>
    <property type="match status" value="1"/>
</dbReference>
<organism evidence="3 4">
    <name type="scientific">Arabis nemorensis</name>
    <dbReference type="NCBI Taxonomy" id="586526"/>
    <lineage>
        <taxon>Eukaryota</taxon>
        <taxon>Viridiplantae</taxon>
        <taxon>Streptophyta</taxon>
        <taxon>Embryophyta</taxon>
        <taxon>Tracheophyta</taxon>
        <taxon>Spermatophyta</taxon>
        <taxon>Magnoliopsida</taxon>
        <taxon>eudicotyledons</taxon>
        <taxon>Gunneridae</taxon>
        <taxon>Pentapetalae</taxon>
        <taxon>rosids</taxon>
        <taxon>malvids</taxon>
        <taxon>Brassicales</taxon>
        <taxon>Brassicaceae</taxon>
        <taxon>Arabideae</taxon>
        <taxon>Arabis</taxon>
    </lineage>
</organism>
<sequence length="336" mass="38932">MRCIAGSWDLIIPSELLQEILSRLVLKDNLHASLVCKTWCEASVSVRKLQPWLLYPALEESSGTCSHYILFDPLGFQTHQQRFPELKDHELCYSRDGWLVVRNGYPSVFFLNPFTRERINLPWGWSPEFSSYYCLAFSAAPTSSSCVVISLKQIWCHDYLFIHTWLPGETVWTPHRFENQLRPQRKWTQCVFSNGMFYWLSACGYLGVFDPSRATWNVLQVKPCPANFVRPMLMTEHEGNIFVMYKCGRSYQPVFKLNLERKVWEEKRELGGLTVFSSYSTPLTRAGPSAEEKNMLYERLGSSYYLANDKSLFVPLGVHVGFRRIALVDPPQLVKL</sequence>
<dbReference type="PANTHER" id="PTHR33127:SF5">
    <property type="entry name" value="TRANSMEMBRANE PROTEIN"/>
    <property type="match status" value="1"/>
</dbReference>
<dbReference type="InterPro" id="IPR011043">
    <property type="entry name" value="Gal_Oxase/kelch_b-propeller"/>
</dbReference>
<keyword evidence="4" id="KW-1185">Reference proteome</keyword>
<comment type="caution">
    <text evidence="3">The sequence shown here is derived from an EMBL/GenBank/DDBJ whole genome shotgun (WGS) entry which is preliminary data.</text>
</comment>
<dbReference type="Proteomes" id="UP000489600">
    <property type="component" value="Unassembled WGS sequence"/>
</dbReference>
<gene>
    <name evidence="3" type="ORF">ANE_LOCUS9621</name>
</gene>
<dbReference type="EMBL" id="CABITT030000003">
    <property type="protein sequence ID" value="VVA99176.1"/>
    <property type="molecule type" value="Genomic_DNA"/>
</dbReference>
<dbReference type="Gene3D" id="1.20.1280.50">
    <property type="match status" value="1"/>
</dbReference>
<evidence type="ECO:0000313" key="3">
    <source>
        <dbReference type="EMBL" id="VVA99176.1"/>
    </source>
</evidence>
<protein>
    <submittedName>
        <fullName evidence="3">Uncharacterized protein</fullName>
    </submittedName>
</protein>
<evidence type="ECO:0000313" key="4">
    <source>
        <dbReference type="Proteomes" id="UP000489600"/>
    </source>
</evidence>
<dbReference type="PANTHER" id="PTHR33127">
    <property type="entry name" value="TRANSMEMBRANE PROTEIN"/>
    <property type="match status" value="1"/>
</dbReference>
<proteinExistence type="predicted"/>
<dbReference type="CDD" id="cd09917">
    <property type="entry name" value="F-box_SF"/>
    <property type="match status" value="1"/>
</dbReference>
<evidence type="ECO:0000259" key="2">
    <source>
        <dbReference type="Pfam" id="PF03478"/>
    </source>
</evidence>
<accession>A0A565BE88</accession>
<dbReference type="SUPFAM" id="SSF81383">
    <property type="entry name" value="F-box domain"/>
    <property type="match status" value="1"/>
</dbReference>
<dbReference type="SUPFAM" id="SSF50965">
    <property type="entry name" value="Galactose oxidase, central domain"/>
    <property type="match status" value="1"/>
</dbReference>
<evidence type="ECO:0000259" key="1">
    <source>
        <dbReference type="Pfam" id="PF00646"/>
    </source>
</evidence>
<dbReference type="InterPro" id="IPR005174">
    <property type="entry name" value="KIB1-4_b-propeller"/>
</dbReference>